<feature type="region of interest" description="Disordered" evidence="1">
    <location>
        <begin position="1"/>
        <end position="70"/>
    </location>
</feature>
<name>A0A521BXB6_9EURY</name>
<organism evidence="2 3">
    <name type="scientific">Halorubrum cibi</name>
    <dbReference type="NCBI Taxonomy" id="413815"/>
    <lineage>
        <taxon>Archaea</taxon>
        <taxon>Methanobacteriati</taxon>
        <taxon>Methanobacteriota</taxon>
        <taxon>Stenosarchaea group</taxon>
        <taxon>Halobacteria</taxon>
        <taxon>Halobacteriales</taxon>
        <taxon>Haloferacaceae</taxon>
        <taxon>Halorubrum</taxon>
    </lineage>
</organism>
<evidence type="ECO:0000256" key="1">
    <source>
        <dbReference type="SAM" id="MobiDB-lite"/>
    </source>
</evidence>
<evidence type="ECO:0000313" key="3">
    <source>
        <dbReference type="Proteomes" id="UP000319712"/>
    </source>
</evidence>
<protein>
    <submittedName>
        <fullName evidence="2">Uncharacterized protein</fullName>
    </submittedName>
</protein>
<reference evidence="2 3" key="1">
    <citation type="submission" date="2017-05" db="EMBL/GenBank/DDBJ databases">
        <authorList>
            <person name="Varghese N."/>
            <person name="Submissions S."/>
        </authorList>
    </citation>
    <scope>NUCLEOTIDE SEQUENCE [LARGE SCALE GENOMIC DNA]</scope>
    <source>
        <strain evidence="2 3">DSM 19504</strain>
    </source>
</reference>
<dbReference type="AlphaFoldDB" id="A0A521BXB6"/>
<dbReference type="EMBL" id="FXTD01000003">
    <property type="protein sequence ID" value="SMO51844.1"/>
    <property type="molecule type" value="Genomic_DNA"/>
</dbReference>
<dbReference type="Proteomes" id="UP000319712">
    <property type="component" value="Unassembled WGS sequence"/>
</dbReference>
<proteinExistence type="predicted"/>
<keyword evidence="3" id="KW-1185">Reference proteome</keyword>
<feature type="compositionally biased region" description="Acidic residues" evidence="1">
    <location>
        <begin position="22"/>
        <end position="31"/>
    </location>
</feature>
<sequence length="70" mass="7515">MTGTGESRRLTAEDERTTGSAENDDADDADETNGFAPSESPSGEDDHLEDLKDGAGCTEIWEHLSENRDG</sequence>
<dbReference type="OrthoDB" id="330977at2157"/>
<feature type="compositionally biased region" description="Basic and acidic residues" evidence="1">
    <location>
        <begin position="60"/>
        <end position="70"/>
    </location>
</feature>
<accession>A0A521BXB6</accession>
<dbReference type="RefSeq" id="WP_142985922.1">
    <property type="nucleotide sequence ID" value="NZ_FXTD01000003.1"/>
</dbReference>
<evidence type="ECO:0000313" key="2">
    <source>
        <dbReference type="EMBL" id="SMO51844.1"/>
    </source>
</evidence>
<feature type="compositionally biased region" description="Basic and acidic residues" evidence="1">
    <location>
        <begin position="1"/>
        <end position="17"/>
    </location>
</feature>
<gene>
    <name evidence="2" type="ORF">SAMN06264867_103151</name>
</gene>